<dbReference type="RefSeq" id="XP_019007981.1">
    <property type="nucleotide sequence ID" value="XM_019158843.1"/>
</dbReference>
<dbReference type="AlphaFoldDB" id="A0A1B9HU16"/>
<dbReference type="GeneID" id="30175518"/>
<dbReference type="Proteomes" id="UP000094020">
    <property type="component" value="Chromosome 9"/>
</dbReference>
<dbReference type="EMBL" id="CP144527">
    <property type="protein sequence ID" value="WWC72385.1"/>
    <property type="molecule type" value="Genomic_DNA"/>
</dbReference>
<dbReference type="EMBL" id="KI894015">
    <property type="protein sequence ID" value="OCF46762.1"/>
    <property type="molecule type" value="Genomic_DNA"/>
</dbReference>
<organism evidence="1">
    <name type="scientific">Kwoniella pini CBS 10737</name>
    <dbReference type="NCBI Taxonomy" id="1296096"/>
    <lineage>
        <taxon>Eukaryota</taxon>
        <taxon>Fungi</taxon>
        <taxon>Dikarya</taxon>
        <taxon>Basidiomycota</taxon>
        <taxon>Agaricomycotina</taxon>
        <taxon>Tremellomycetes</taxon>
        <taxon>Tremellales</taxon>
        <taxon>Cryptococcaceae</taxon>
        <taxon>Kwoniella</taxon>
    </lineage>
</organism>
<gene>
    <name evidence="1" type="ORF">I206_07149</name>
    <name evidence="2" type="ORF">I206_106347</name>
</gene>
<evidence type="ECO:0000313" key="3">
    <source>
        <dbReference type="Proteomes" id="UP000094020"/>
    </source>
</evidence>
<proteinExistence type="predicted"/>
<name>A0A1B9HU16_9TREE</name>
<reference evidence="2" key="2">
    <citation type="submission" date="2013-07" db="EMBL/GenBank/DDBJ databases">
        <authorList>
            <consortium name="The Broad Institute Genome Sequencing Platform"/>
            <person name="Cuomo C."/>
            <person name="Litvintseva A."/>
            <person name="Chen Y."/>
            <person name="Heitman J."/>
            <person name="Sun S."/>
            <person name="Springer D."/>
            <person name="Dromer F."/>
            <person name="Young S.K."/>
            <person name="Zeng Q."/>
            <person name="Gargeya S."/>
            <person name="Fitzgerald M."/>
            <person name="Abouelleil A."/>
            <person name="Alvarado L."/>
            <person name="Berlin A.M."/>
            <person name="Chapman S.B."/>
            <person name="Dewar J."/>
            <person name="Goldberg J."/>
            <person name="Griggs A."/>
            <person name="Gujja S."/>
            <person name="Hansen M."/>
            <person name="Howarth C."/>
            <person name="Imamovic A."/>
            <person name="Larimer J."/>
            <person name="McCowan C."/>
            <person name="Murphy C."/>
            <person name="Pearson M."/>
            <person name="Priest M."/>
            <person name="Roberts A."/>
            <person name="Saif S."/>
            <person name="Shea T."/>
            <person name="Sykes S."/>
            <person name="Wortman J."/>
            <person name="Nusbaum C."/>
            <person name="Birren B."/>
        </authorList>
    </citation>
    <scope>NUCLEOTIDE SEQUENCE</scope>
    <source>
        <strain evidence="2">CBS 10737</strain>
    </source>
</reference>
<evidence type="ECO:0000313" key="1">
    <source>
        <dbReference type="EMBL" id="OCF46762.1"/>
    </source>
</evidence>
<sequence>MSSGRAYATASRELAADKLVRQLESGEKTPSSAFQLKNAKVWQYLEYRAQRARSSLKTNYDPDTLVNSAYALSALDAVRIYNIETTGWTDNDYDARVERVWRSHGHGRQVPTKQQWGDFTKTEFDRLGGIDPTDELMRNIVQAFDEITPSNRSWAEYFTSWLGFEQGTSTIRTPKEAFAAYFLPDNPSDWDKWTKKLESRLAWNTLVLSDVSKH</sequence>
<reference evidence="1" key="3">
    <citation type="submission" date="2016-07" db="EMBL/GenBank/DDBJ databases">
        <title>Evolution of pathogenesis and genome organization in the Tremellales.</title>
        <authorList>
            <person name="Cuomo C."/>
            <person name="Litvintseva A."/>
            <person name="Heitman J."/>
            <person name="Chen Y."/>
            <person name="Sun S."/>
            <person name="Springer D."/>
            <person name="Dromer F."/>
            <person name="Young S."/>
            <person name="Zeng Q."/>
            <person name="Chapman S."/>
            <person name="Gujja S."/>
            <person name="Saif S."/>
            <person name="Birren B."/>
        </authorList>
    </citation>
    <scope>NUCLEOTIDE SEQUENCE</scope>
    <source>
        <strain evidence="1">CBS 10737</strain>
    </source>
</reference>
<accession>A0A1B9HU16</accession>
<reference evidence="2" key="4">
    <citation type="submission" date="2024-02" db="EMBL/GenBank/DDBJ databases">
        <title>Comparative genomics of Cryptococcus and Kwoniella reveals pathogenesis evolution and contrasting modes of karyotype evolution via chromosome fusion or intercentromeric recombination.</title>
        <authorList>
            <person name="Coelho M.A."/>
            <person name="David-Palma M."/>
            <person name="Shea T."/>
            <person name="Bowers K."/>
            <person name="McGinley-Smith S."/>
            <person name="Mohammad A.W."/>
            <person name="Gnirke A."/>
            <person name="Yurkov A.M."/>
            <person name="Nowrousian M."/>
            <person name="Sun S."/>
            <person name="Cuomo C.A."/>
            <person name="Heitman J."/>
        </authorList>
    </citation>
    <scope>NUCLEOTIDE SEQUENCE</scope>
    <source>
        <strain evidence="2">CBS 10737</strain>
    </source>
</reference>
<dbReference type="KEGG" id="kpin:30175518"/>
<evidence type="ECO:0000313" key="2">
    <source>
        <dbReference type="EMBL" id="WWC72385.1"/>
    </source>
</evidence>
<protein>
    <submittedName>
        <fullName evidence="1">Uncharacterized protein</fullName>
    </submittedName>
</protein>
<reference evidence="1" key="1">
    <citation type="submission" date="2013-07" db="EMBL/GenBank/DDBJ databases">
        <title>The Genome Sequence of Cryptococcus pinus CBS10737.</title>
        <authorList>
            <consortium name="The Broad Institute Genome Sequencing Platform"/>
            <person name="Cuomo C."/>
            <person name="Litvintseva A."/>
            <person name="Chen Y."/>
            <person name="Heitman J."/>
            <person name="Sun S."/>
            <person name="Springer D."/>
            <person name="Dromer F."/>
            <person name="Young S.K."/>
            <person name="Zeng Q."/>
            <person name="Gargeya S."/>
            <person name="Fitzgerald M."/>
            <person name="Abouelleil A."/>
            <person name="Alvarado L."/>
            <person name="Berlin A.M."/>
            <person name="Chapman S.B."/>
            <person name="Dewar J."/>
            <person name="Goldberg J."/>
            <person name="Griggs A."/>
            <person name="Gujja S."/>
            <person name="Hansen M."/>
            <person name="Howarth C."/>
            <person name="Imamovic A."/>
            <person name="Larimer J."/>
            <person name="McCowan C."/>
            <person name="Murphy C."/>
            <person name="Pearson M."/>
            <person name="Priest M."/>
            <person name="Roberts A."/>
            <person name="Saif S."/>
            <person name="Shea T."/>
            <person name="Sykes S."/>
            <person name="Wortman J."/>
            <person name="Nusbaum C."/>
            <person name="Birren B."/>
        </authorList>
    </citation>
    <scope>NUCLEOTIDE SEQUENCE [LARGE SCALE GENOMIC DNA]</scope>
    <source>
        <strain evidence="1">CBS 10737</strain>
    </source>
</reference>
<keyword evidence="3" id="KW-1185">Reference proteome</keyword>